<dbReference type="RefSeq" id="NP_497199.1">
    <property type="nucleotide sequence ID" value="NM_064798.6"/>
</dbReference>
<accession>Q95XW7</accession>
<dbReference type="OrthoDB" id="5845605at2759"/>
<feature type="compositionally biased region" description="Low complexity" evidence="1">
    <location>
        <begin position="198"/>
        <end position="216"/>
    </location>
</feature>
<dbReference type="CTD" id="175203"/>
<dbReference type="IntAct" id="Q95XW7">
    <property type="interactions" value="5"/>
</dbReference>
<organism evidence="3 4">
    <name type="scientific">Caenorhabditis elegans</name>
    <dbReference type="NCBI Taxonomy" id="6239"/>
    <lineage>
        <taxon>Eukaryota</taxon>
        <taxon>Metazoa</taxon>
        <taxon>Ecdysozoa</taxon>
        <taxon>Nematoda</taxon>
        <taxon>Chromadorea</taxon>
        <taxon>Rhabditida</taxon>
        <taxon>Rhabditina</taxon>
        <taxon>Rhabditomorpha</taxon>
        <taxon>Rhabditoidea</taxon>
        <taxon>Rhabditidae</taxon>
        <taxon>Peloderinae</taxon>
        <taxon>Caenorhabditis</taxon>
    </lineage>
</organism>
<dbReference type="eggNOG" id="ENOG502SDVN">
    <property type="taxonomic scope" value="Eukaryota"/>
</dbReference>
<feature type="region of interest" description="Disordered" evidence="1">
    <location>
        <begin position="103"/>
        <end position="223"/>
    </location>
</feature>
<dbReference type="InParanoid" id="Q95XW7"/>
<evidence type="ECO:0000313" key="5">
    <source>
        <dbReference type="WormBase" id="Y55B1BR.2"/>
    </source>
</evidence>
<feature type="compositionally biased region" description="Polar residues" evidence="1">
    <location>
        <begin position="318"/>
        <end position="342"/>
    </location>
</feature>
<keyword evidence="4" id="KW-1185">Reference proteome</keyword>
<evidence type="ECO:0000313" key="4">
    <source>
        <dbReference type="Proteomes" id="UP000001940"/>
    </source>
</evidence>
<dbReference type="OMA" id="WKMERER"/>
<feature type="compositionally biased region" description="Low complexity" evidence="1">
    <location>
        <begin position="576"/>
        <end position="591"/>
    </location>
</feature>
<dbReference type="HOGENOM" id="CLU_326848_0_0_1"/>
<feature type="region of interest" description="Disordered" evidence="1">
    <location>
        <begin position="32"/>
        <end position="67"/>
    </location>
</feature>
<evidence type="ECO:0000259" key="2">
    <source>
        <dbReference type="Pfam" id="PF18876"/>
    </source>
</evidence>
<feature type="region of interest" description="Disordered" evidence="1">
    <location>
        <begin position="712"/>
        <end position="740"/>
    </location>
</feature>
<feature type="region of interest" description="Disordered" evidence="1">
    <location>
        <begin position="267"/>
        <end position="361"/>
    </location>
</feature>
<dbReference type="WormBase" id="Y55B1BR.2">
    <property type="protein sequence ID" value="CE25478"/>
    <property type="gene ID" value="WBGene00021912"/>
    <property type="gene designation" value="affl-2"/>
</dbReference>
<dbReference type="PaxDb" id="6239-Y55B1BR.2"/>
<dbReference type="Pfam" id="PF18876">
    <property type="entry name" value="AFF4_CHD"/>
    <property type="match status" value="1"/>
</dbReference>
<dbReference type="InterPro" id="IPR043640">
    <property type="entry name" value="AF4/FMR2_CHD"/>
</dbReference>
<feature type="region of interest" description="Disordered" evidence="1">
    <location>
        <begin position="568"/>
        <end position="591"/>
    </location>
</feature>
<protein>
    <submittedName>
        <fullName evidence="3">AF4/FMR2 C-terminal homology domain-containing protein</fullName>
    </submittedName>
</protein>
<dbReference type="UCSC" id="Y55B1BR.2">
    <property type="organism name" value="c. elegans"/>
</dbReference>
<gene>
    <name evidence="3 5" type="primary">affl-2</name>
    <name evidence="3" type="ORF">CELE_Y55B1BR.2</name>
    <name evidence="5" type="ORF">Y55B1BR.2</name>
</gene>
<feature type="domain" description="AF4/FMR2 C-terminal homology" evidence="2">
    <location>
        <begin position="412"/>
        <end position="686"/>
    </location>
</feature>
<evidence type="ECO:0000256" key="1">
    <source>
        <dbReference type="SAM" id="MobiDB-lite"/>
    </source>
</evidence>
<dbReference type="KEGG" id="cel:CELE_Y55B1BR.2"/>
<feature type="compositionally biased region" description="Pro residues" evidence="1">
    <location>
        <begin position="275"/>
        <end position="292"/>
    </location>
</feature>
<proteinExistence type="predicted"/>
<dbReference type="EMBL" id="BX284603">
    <property type="protein sequence ID" value="CCD69157.1"/>
    <property type="molecule type" value="Genomic_DNA"/>
</dbReference>
<feature type="compositionally biased region" description="Basic and acidic residues" evidence="1">
    <location>
        <begin position="183"/>
        <end position="193"/>
    </location>
</feature>
<dbReference type="AlphaFoldDB" id="Q95XW7"/>
<dbReference type="AGR" id="WB:WBGene00021912"/>
<dbReference type="GeneID" id="175203"/>
<dbReference type="PeptideAtlas" id="Q95XW7"/>
<sequence>MEEDSREDDFNGKIRRSLCEWLGPFEEFHDRVAKNQQTSRHGLIRSKMKPRPSPFVTLQAPPHESPSHVPVHVALQSMKNLVDERITEITHHEFADLKKGMNNVKSSATSSTDKKRKIGEDEDSQIEVKRKKESRNYIPPSTPDSGTHSTESDMIEEPNSDEVAAMLSIMKTLDTPKLSPLPKDFKVVCKEDEQPGPSSSKFPSDSSVSAASTSRESTPEPKLLGTLRIKALKPERVQKLIELAKTRGKLTDVVEVEKKVVEKVVEKQEKRVLEPLPPPPRPPSVPAVPAVPTPSRDPILGPGSGSARNSPLPPQKPANKTVQSLQGLQGSSRTMSPSPRNIRSTTPSVPSRPPSALSTHSHVETEVAAVATTSAPAEASAAVKPRFVCQWSHARLKKAQRVPFPDPSSTSTKTKGEFYHALAKDWKSKADNSKDRVTRPLNYMLSSVFFVLEAIWKADKERTTQSKMQCASIYRDTYELLGVAVFQGVRDTDDSLAVHILPRVKVIGQVMLAVMQYQMYIFRSEQAIKTMSRLDMREVSESIDIRPVSRASDSSSVHSQHLTVPTNKAVTSVAHGTPKPSPSAGSTPSGPTGAPVIPWIASIQACQNMVSMPQIVYDAYKSQLKTANGLMLASRYWEDSKTLSNIIDSGTFVKDVESIVGKSISMDMQFADLATFVLTAVGSLKAEYEEEQKQPAKPILAKVKKGLDLAIRTGTFHSDRPPPVHRPSNNTPDGKARRKQ</sequence>
<dbReference type="Proteomes" id="UP000001940">
    <property type="component" value="Chromosome III"/>
</dbReference>
<reference evidence="3 4" key="1">
    <citation type="journal article" date="1998" name="Science">
        <title>Genome sequence of the nematode C. elegans: a platform for investigating biology.</title>
        <authorList>
            <consortium name="The C. elegans sequencing consortium"/>
            <person name="Sulson J.E."/>
            <person name="Waterston R."/>
        </authorList>
    </citation>
    <scope>NUCLEOTIDE SEQUENCE [LARGE SCALE GENOMIC DNA]</scope>
    <source>
        <strain evidence="3 4">Bristol N2</strain>
    </source>
</reference>
<dbReference type="GO" id="GO:0005634">
    <property type="term" value="C:nucleus"/>
    <property type="evidence" value="ECO:0007669"/>
    <property type="project" value="InterPro"/>
</dbReference>
<dbReference type="FunCoup" id="Q95XW7">
    <property type="interactions" value="1784"/>
</dbReference>
<name>Q95XW7_CAEEL</name>
<dbReference type="Bgee" id="WBGene00021912">
    <property type="expression patterns" value="Expressed in pharyngeal muscle cell (C elegans) and 3 other cell types or tissues"/>
</dbReference>
<dbReference type="SMR" id="Q95XW7"/>
<evidence type="ECO:0000313" key="3">
    <source>
        <dbReference type="EMBL" id="CCD69157.1"/>
    </source>
</evidence>